<dbReference type="EMBL" id="CP137642">
    <property type="protein sequence ID" value="WOX57759.1"/>
    <property type="molecule type" value="Genomic_DNA"/>
</dbReference>
<gene>
    <name evidence="1" type="ORF">R6Y96_00435</name>
</gene>
<dbReference type="GeneID" id="85731578"/>
<protein>
    <submittedName>
        <fullName evidence="1">Uncharacterized protein</fullName>
    </submittedName>
</protein>
<evidence type="ECO:0000313" key="1">
    <source>
        <dbReference type="EMBL" id="WOX57759.1"/>
    </source>
</evidence>
<accession>A0AAX4FV46</accession>
<name>A0AAX4FV46_9EURY</name>
<dbReference type="AlphaFoldDB" id="A0AAX4FV46"/>
<reference evidence="1 2" key="1">
    <citation type="submission" date="2023-10" db="EMBL/GenBank/DDBJ databases">
        <title>The complete genome sequence of Methanoculleus receptaculi DSM 18860.</title>
        <authorList>
            <person name="Lai S.-J."/>
            <person name="You Y.-T."/>
            <person name="Chen S.-C."/>
        </authorList>
    </citation>
    <scope>NUCLEOTIDE SEQUENCE [LARGE SCALE GENOMIC DNA]</scope>
    <source>
        <strain evidence="1 2">DSM 18860</strain>
    </source>
</reference>
<dbReference type="KEGG" id="mrc:R6Y96_00435"/>
<evidence type="ECO:0000313" key="2">
    <source>
        <dbReference type="Proteomes" id="UP001305652"/>
    </source>
</evidence>
<sequence length="254" mass="28316">MRSFGSEVGRPGVPELAEWLKGKTGTEVDLTTYRLERSLDAQDGVSIPAAGGLFYAERLREVFTSMKNGVLIDEPGVEPAAVTADALFVRGRCKDARIALPAPHIMGFRDNYIGDREEFAETISDLYAGLMRDMRDQGLAGHVLIADTPEVIELERLAGRKVLFFPRNPTRFDIELLLEYQDSLILPATDLDRLPDLMERFRLRKLILLNPEEGDVVAATGIVDADSLEVGGYCADTACPDYWKRLLDRAFIPR</sequence>
<keyword evidence="2" id="KW-1185">Reference proteome</keyword>
<dbReference type="Proteomes" id="UP001305652">
    <property type="component" value="Chromosome"/>
</dbReference>
<organism evidence="1 2">
    <name type="scientific">Methanoculleus receptaculi</name>
    <dbReference type="NCBI Taxonomy" id="394967"/>
    <lineage>
        <taxon>Archaea</taxon>
        <taxon>Methanobacteriati</taxon>
        <taxon>Methanobacteriota</taxon>
        <taxon>Stenosarchaea group</taxon>
        <taxon>Methanomicrobia</taxon>
        <taxon>Methanomicrobiales</taxon>
        <taxon>Methanomicrobiaceae</taxon>
        <taxon>Methanoculleus</taxon>
    </lineage>
</organism>
<dbReference type="RefSeq" id="WP_318621488.1">
    <property type="nucleotide sequence ID" value="NZ_CP137642.1"/>
</dbReference>
<proteinExistence type="predicted"/>